<name>A0AAU7K8M0_9SPHI</name>
<accession>A0AAU7K8M0</accession>
<sequence>MINKQAQKIPTYVINLERRSDRKAHILNEFAGRDEFDVEIIKAHENPVGSLGLWYTIKQIVEIAEQREQDFILICEDDHQFTDSYSAQLLFECLTEAKDINADVILGGVSTVQSAATVSKNLSWIENFNGTQFLIIYRHFFETLLKAAFYEYDIADDKIVRLTKKRFLIFPFISVQKEFGYSDATDWNNEVGRVTRLFDGASKTVQTLKNVEKFYGNLRKNNGIIDEEKFSDISIPTYAINLPERTERRKHILQQFKGRKEFDLQIIDACKHKVGAIGLWQSICKIVQLAIDNEDDVIIICEDDHQFTNCYNRDLLLRNIFEAHEQKAGILSGGIGGYTHASLLSEERLWVSFFLSAQFIVVYKKMFKKILKYKFQEYDVADIVLSYLTSNKMVLHPFISHQKDFGHSDVTPIHNEFPGLVQDMFQRTESGLTDLKESINLLKS</sequence>
<evidence type="ECO:0008006" key="2">
    <source>
        <dbReference type="Google" id="ProtNLM"/>
    </source>
</evidence>
<reference evidence="1" key="1">
    <citation type="submission" date="2024-05" db="EMBL/GenBank/DDBJ databases">
        <authorList>
            <person name="Kim S."/>
            <person name="Heo J."/>
            <person name="Choi H."/>
            <person name="Choi Y."/>
            <person name="Kwon S.-W."/>
            <person name="Kim Y."/>
        </authorList>
    </citation>
    <scope>NUCLEOTIDE SEQUENCE</scope>
    <source>
        <strain evidence="1">KACC 23697</strain>
    </source>
</reference>
<gene>
    <name evidence="1" type="ORF">ABEG20_05505</name>
</gene>
<proteinExistence type="predicted"/>
<evidence type="ECO:0000313" key="1">
    <source>
        <dbReference type="EMBL" id="XBO49057.1"/>
    </source>
</evidence>
<dbReference type="RefSeq" id="WP_406826390.1">
    <property type="nucleotide sequence ID" value="NZ_CP157485.1"/>
</dbReference>
<organism evidence="1">
    <name type="scientific">Pedobacter sp. KACC 23697</name>
    <dbReference type="NCBI Taxonomy" id="3149230"/>
    <lineage>
        <taxon>Bacteria</taxon>
        <taxon>Pseudomonadati</taxon>
        <taxon>Bacteroidota</taxon>
        <taxon>Sphingobacteriia</taxon>
        <taxon>Sphingobacteriales</taxon>
        <taxon>Sphingobacteriaceae</taxon>
        <taxon>Pedobacter</taxon>
    </lineage>
</organism>
<protein>
    <recommendedName>
        <fullName evidence="2">Glycosyl transferase</fullName>
    </recommendedName>
</protein>
<dbReference type="AlphaFoldDB" id="A0AAU7K8M0"/>
<dbReference type="EMBL" id="CP157485">
    <property type="protein sequence ID" value="XBO49057.1"/>
    <property type="molecule type" value="Genomic_DNA"/>
</dbReference>